<dbReference type="AlphaFoldDB" id="A0A1C3IH94"/>
<dbReference type="SMART" id="SM00267">
    <property type="entry name" value="GGDEF"/>
    <property type="match status" value="1"/>
</dbReference>
<dbReference type="EC" id="3.1.4.52" evidence="1"/>
<dbReference type="InterPro" id="IPR000160">
    <property type="entry name" value="GGDEF_dom"/>
</dbReference>
<dbReference type="NCBIfam" id="TIGR00254">
    <property type="entry name" value="GGDEF"/>
    <property type="match status" value="1"/>
</dbReference>
<dbReference type="SUPFAM" id="SSF55073">
    <property type="entry name" value="Nucleotide cyclase"/>
    <property type="match status" value="1"/>
</dbReference>
<dbReference type="InterPro" id="IPR013656">
    <property type="entry name" value="PAS_4"/>
</dbReference>
<name>A0A1C3IH94_9VIBR</name>
<accession>A0A1C3IH94</accession>
<keyword evidence="2" id="KW-0973">c-di-GMP</keyword>
<dbReference type="InterPro" id="IPR000014">
    <property type="entry name" value="PAS"/>
</dbReference>
<dbReference type="NCBIfam" id="TIGR00229">
    <property type="entry name" value="sensory_box"/>
    <property type="match status" value="1"/>
</dbReference>
<dbReference type="PANTHER" id="PTHR44757">
    <property type="entry name" value="DIGUANYLATE CYCLASE DGCP"/>
    <property type="match status" value="1"/>
</dbReference>
<evidence type="ECO:0000259" key="4">
    <source>
        <dbReference type="PROSITE" id="PS50887"/>
    </source>
</evidence>
<evidence type="ECO:0000256" key="2">
    <source>
        <dbReference type="ARBA" id="ARBA00022636"/>
    </source>
</evidence>
<dbReference type="Gene3D" id="3.30.450.20">
    <property type="entry name" value="PAS domain"/>
    <property type="match status" value="2"/>
</dbReference>
<keyword evidence="5" id="KW-0378">Hydrolase</keyword>
<evidence type="ECO:0000256" key="1">
    <source>
        <dbReference type="ARBA" id="ARBA00012282"/>
    </source>
</evidence>
<dbReference type="CDD" id="cd00130">
    <property type="entry name" value="PAS"/>
    <property type="match status" value="1"/>
</dbReference>
<dbReference type="PANTHER" id="PTHR44757:SF2">
    <property type="entry name" value="BIOFILM ARCHITECTURE MAINTENANCE PROTEIN MBAA"/>
    <property type="match status" value="1"/>
</dbReference>
<dbReference type="InterPro" id="IPR001633">
    <property type="entry name" value="EAL_dom"/>
</dbReference>
<dbReference type="Pfam" id="PF08448">
    <property type="entry name" value="PAS_4"/>
    <property type="match status" value="1"/>
</dbReference>
<dbReference type="PROSITE" id="PS50887">
    <property type="entry name" value="GGDEF"/>
    <property type="match status" value="1"/>
</dbReference>
<feature type="domain" description="GGDEF" evidence="4">
    <location>
        <begin position="296"/>
        <end position="429"/>
    </location>
</feature>
<dbReference type="Pfam" id="PF00563">
    <property type="entry name" value="EAL"/>
    <property type="match status" value="1"/>
</dbReference>
<dbReference type="SUPFAM" id="SSF141868">
    <property type="entry name" value="EAL domain-like"/>
    <property type="match status" value="1"/>
</dbReference>
<reference evidence="6" key="1">
    <citation type="submission" date="2016-06" db="EMBL/GenBank/DDBJ databases">
        <authorList>
            <person name="Rodrigo-Torres Lidia"/>
            <person name="Arahal R.David."/>
        </authorList>
    </citation>
    <scope>NUCLEOTIDE SEQUENCE [LARGE SCALE GENOMIC DNA]</scope>
    <source>
        <strain evidence="6">CECT 7223</strain>
    </source>
</reference>
<dbReference type="InterPro" id="IPR029787">
    <property type="entry name" value="Nucleotide_cyclase"/>
</dbReference>
<proteinExistence type="predicted"/>
<dbReference type="Pfam" id="PF00990">
    <property type="entry name" value="GGDEF"/>
    <property type="match status" value="1"/>
</dbReference>
<dbReference type="InterPro" id="IPR035965">
    <property type="entry name" value="PAS-like_dom_sf"/>
</dbReference>
<protein>
    <recommendedName>
        <fullName evidence="1">cyclic-guanylate-specific phosphodiesterase</fullName>
        <ecNumber evidence="1">3.1.4.52</ecNumber>
    </recommendedName>
</protein>
<dbReference type="CDD" id="cd01948">
    <property type="entry name" value="EAL"/>
    <property type="match status" value="1"/>
</dbReference>
<dbReference type="InterPro" id="IPR052155">
    <property type="entry name" value="Biofilm_reg_signaling"/>
</dbReference>
<dbReference type="Proteomes" id="UP000092876">
    <property type="component" value="Unassembled WGS sequence"/>
</dbReference>
<dbReference type="InterPro" id="IPR035919">
    <property type="entry name" value="EAL_sf"/>
</dbReference>
<evidence type="ECO:0000259" key="3">
    <source>
        <dbReference type="PROSITE" id="PS50883"/>
    </source>
</evidence>
<dbReference type="SUPFAM" id="SSF55785">
    <property type="entry name" value="PYP-like sensor domain (PAS domain)"/>
    <property type="match status" value="2"/>
</dbReference>
<dbReference type="EMBL" id="FLQP01000004">
    <property type="protein sequence ID" value="SBS60793.1"/>
    <property type="molecule type" value="Genomic_DNA"/>
</dbReference>
<dbReference type="Gene3D" id="3.30.70.270">
    <property type="match status" value="1"/>
</dbReference>
<dbReference type="InterPro" id="IPR043128">
    <property type="entry name" value="Rev_trsase/Diguanyl_cyclase"/>
</dbReference>
<feature type="domain" description="EAL" evidence="3">
    <location>
        <begin position="438"/>
        <end position="692"/>
    </location>
</feature>
<organism evidence="5 6">
    <name type="scientific">Vibrio atlanticus</name>
    <dbReference type="NCBI Taxonomy" id="693153"/>
    <lineage>
        <taxon>Bacteria</taxon>
        <taxon>Pseudomonadati</taxon>
        <taxon>Pseudomonadota</taxon>
        <taxon>Gammaproteobacteria</taxon>
        <taxon>Vibrionales</taxon>
        <taxon>Vibrionaceae</taxon>
        <taxon>Vibrio</taxon>
    </lineage>
</organism>
<sequence length="696" mass="78771">MFIDSEYSSSWRIGSTLMPPQQLQHWFTQLTANSPFFFAVLDAQHNYFMVNERYCDIAGLSKTELVGMNDRQTLGGQFYQHLKPYYERAFNGETIEAEITLNETALDTSLHFSLSPLTNGKKTEYIIFHAFDTSENQVLVRSLEESEAKFHKLSHLLPDGLLLVENDYILSSNPAAARLLGFNSTTELIGEELGRLFIDEQTKTVFNNDLSSIISESGLVCLTGARCGFERKVQLNIDSTVILGSSTQLVLIQDAQETTKQYTPANSEDAYIDTLTKLYNRLGFTKSLEQFIHNKTPVVMLYLDIDNFKNINDSLGHHIGDKVIKEVASRLKRQLPRQAIIGHLGGDEFGIILPEPEHPRTPEILSEKIISLINQPFDLHHFSKRLACSIGSVSFPHDGCDARILLQNADTAMYEAKDRGRNRLIKFNEQMNKEARMRLWLEIELQKALQQNGLEVWYQPKVNARDFTINGAEALVRWKHPVEGYISPAAFIPVAERAGLIEQLGRVVMREVFATVKRWKMQGILPGRVAINLSPEQFGNPKLIDFMEKLLRSTELDPSAITFELTESAVMSDSEHTLQMLNAIKRLGFALSIDDFGTGYSSLSYLARFPIDELKIDRAFISDIDTLPKQITVIENIINLGKSLDLTVVAEGVETSEQATLLSNLNCGSIQGFHFYRPQPKQEVEELFAQNRRHKN</sequence>
<dbReference type="PROSITE" id="PS50883">
    <property type="entry name" value="EAL"/>
    <property type="match status" value="1"/>
</dbReference>
<dbReference type="GO" id="GO:0071111">
    <property type="term" value="F:cyclic-guanylate-specific phosphodiesterase activity"/>
    <property type="evidence" value="ECO:0007669"/>
    <property type="project" value="UniProtKB-EC"/>
</dbReference>
<dbReference type="SMART" id="SM00052">
    <property type="entry name" value="EAL"/>
    <property type="match status" value="1"/>
</dbReference>
<dbReference type="Pfam" id="PF13188">
    <property type="entry name" value="PAS_8"/>
    <property type="match status" value="1"/>
</dbReference>
<dbReference type="SMART" id="SM00091">
    <property type="entry name" value="PAS"/>
    <property type="match status" value="2"/>
</dbReference>
<gene>
    <name evidence="5" type="primary">gmr_1</name>
    <name evidence="5" type="ORF">VAT7223_00338</name>
</gene>
<dbReference type="FunFam" id="3.20.20.450:FF:000001">
    <property type="entry name" value="Cyclic di-GMP phosphodiesterase yahA"/>
    <property type="match status" value="1"/>
</dbReference>
<dbReference type="CDD" id="cd01949">
    <property type="entry name" value="GGDEF"/>
    <property type="match status" value="1"/>
</dbReference>
<evidence type="ECO:0000313" key="6">
    <source>
        <dbReference type="Proteomes" id="UP000092876"/>
    </source>
</evidence>
<evidence type="ECO:0000313" key="5">
    <source>
        <dbReference type="EMBL" id="SBS60793.1"/>
    </source>
</evidence>
<dbReference type="Gene3D" id="3.20.20.450">
    <property type="entry name" value="EAL domain"/>
    <property type="match status" value="1"/>
</dbReference>